<dbReference type="Proteomes" id="UP000095706">
    <property type="component" value="Unassembled WGS sequence"/>
</dbReference>
<comment type="subcellular location">
    <subcellularLocation>
        <location evidence="2">Cell membrane</location>
        <topology evidence="2">Multi-pass membrane protein</topology>
    </subcellularLocation>
</comment>
<dbReference type="PRINTS" id="PR01780">
    <property type="entry name" value="LANTIREGPROT"/>
</dbReference>
<dbReference type="InterPro" id="IPR008358">
    <property type="entry name" value="Sig_transdc_His_kin/Pase_MprB"/>
</dbReference>
<proteinExistence type="predicted"/>
<keyword evidence="7 15" id="KW-0812">Transmembrane</keyword>
<dbReference type="InterPro" id="IPR005467">
    <property type="entry name" value="His_kinase_dom"/>
</dbReference>
<feature type="transmembrane region" description="Helical" evidence="15">
    <location>
        <begin position="270"/>
        <end position="288"/>
    </location>
</feature>
<evidence type="ECO:0000256" key="6">
    <source>
        <dbReference type="ARBA" id="ARBA00022679"/>
    </source>
</evidence>
<dbReference type="PROSITE" id="PS50109">
    <property type="entry name" value="HIS_KIN"/>
    <property type="match status" value="1"/>
</dbReference>
<reference evidence="17 18" key="1">
    <citation type="submission" date="2015-09" db="EMBL/GenBank/DDBJ databases">
        <authorList>
            <consortium name="Pathogen Informatics"/>
        </authorList>
    </citation>
    <scope>NUCLEOTIDE SEQUENCE [LARGE SCALE GENOMIC DNA]</scope>
    <source>
        <strain evidence="17 18">2789STDY5608849</strain>
    </source>
</reference>
<dbReference type="Pfam" id="PF02518">
    <property type="entry name" value="HATPase_c"/>
    <property type="match status" value="1"/>
</dbReference>
<dbReference type="SUPFAM" id="SSF47384">
    <property type="entry name" value="Homodimeric domain of signal transducing histidine kinase"/>
    <property type="match status" value="1"/>
</dbReference>
<organism evidence="17 18">
    <name type="scientific">Fusicatenibacter saccharivorans</name>
    <dbReference type="NCBI Taxonomy" id="1150298"/>
    <lineage>
        <taxon>Bacteria</taxon>
        <taxon>Bacillati</taxon>
        <taxon>Bacillota</taxon>
        <taxon>Clostridia</taxon>
        <taxon>Lachnospirales</taxon>
        <taxon>Lachnospiraceae</taxon>
        <taxon>Fusicatenibacter</taxon>
    </lineage>
</organism>
<dbReference type="GO" id="GO:0005524">
    <property type="term" value="F:ATP binding"/>
    <property type="evidence" value="ECO:0007669"/>
    <property type="project" value="UniProtKB-KW"/>
</dbReference>
<dbReference type="AlphaFoldDB" id="A0A174EJK6"/>
<name>A0A174EJK6_9FIRM</name>
<dbReference type="EMBL" id="CYYV01000008">
    <property type="protein sequence ID" value="CUO37821.1"/>
    <property type="molecule type" value="Genomic_DNA"/>
</dbReference>
<feature type="transmembrane region" description="Helical" evidence="15">
    <location>
        <begin position="54"/>
        <end position="73"/>
    </location>
</feature>
<keyword evidence="11 15" id="KW-1133">Transmembrane helix</keyword>
<dbReference type="InterPro" id="IPR050398">
    <property type="entry name" value="HssS/ArlS-like"/>
</dbReference>
<feature type="transmembrane region" description="Helical" evidence="15">
    <location>
        <begin position="242"/>
        <end position="264"/>
    </location>
</feature>
<evidence type="ECO:0000256" key="15">
    <source>
        <dbReference type="SAM" id="Phobius"/>
    </source>
</evidence>
<sequence>MDTKLKKLTETEKRILLWMLLDLSMVLILCGKLLRKWASEFEWGMWRNIEWGIGIGVTAVGILGIAATLYLVWKFKKNTGNSKMTAFAGSEPEKAGKTAKSSEGTAADKSETDEIEKSRQMQFEARAAAEAEKEQLFLKKSEKVPNELLVLVGGFAFFRWLQPLRHSYARYRIVAEWGTVIECVQTGLLFFGICGVFLLSAGILVCRYEKKQLREMSFFCRERKRYRDRTSLERQLAGQSKWPFRVALIAELLIVITMITGLINGMDGEVLFVILLGLTTLILILFAWKTYRSRLNREMGLLMEQIHTMAEGSMESRIHEISEKSLLYPAFAELENIESAMQKSVEKQMQAERLKIDLITNVSHDLKTPLTSMVGYTDLLKKEDLTPAAQDYVEVISVKQEQLKEMIQSLFELSKSTSGTEKFQMEKMDMKRLIEQTLADMDDAIAQSNLSFRTALGDEPLPFLGDNGKMYRVIQNLVENILKYSLCGTRVYIDAGKENGEIFVTMKNISAYEMNFEAEEMMERFVRGDESRTSEGHGLGLAIASSYTANMGGRMELAADGDLFKVILRFPEAGEDSAAGETATKT</sequence>
<dbReference type="CDD" id="cd00082">
    <property type="entry name" value="HisKA"/>
    <property type="match status" value="1"/>
</dbReference>
<dbReference type="InterPro" id="IPR003661">
    <property type="entry name" value="HisK_dim/P_dom"/>
</dbReference>
<dbReference type="RefSeq" id="WP_055227810.1">
    <property type="nucleotide sequence ID" value="NZ_CYYV01000008.1"/>
</dbReference>
<evidence type="ECO:0000256" key="2">
    <source>
        <dbReference type="ARBA" id="ARBA00004651"/>
    </source>
</evidence>
<dbReference type="InterPro" id="IPR036097">
    <property type="entry name" value="HisK_dim/P_sf"/>
</dbReference>
<dbReference type="Pfam" id="PF00512">
    <property type="entry name" value="HisKA"/>
    <property type="match status" value="1"/>
</dbReference>
<gene>
    <name evidence="17" type="primary">senX3_4</name>
    <name evidence="17" type="ORF">ERS852406_01839</name>
</gene>
<keyword evidence="6 17" id="KW-0808">Transferase</keyword>
<keyword evidence="10" id="KW-0067">ATP-binding</keyword>
<dbReference type="SMART" id="SM00387">
    <property type="entry name" value="HATPase_c"/>
    <property type="match status" value="1"/>
</dbReference>
<evidence type="ECO:0000256" key="13">
    <source>
        <dbReference type="ARBA" id="ARBA00023136"/>
    </source>
</evidence>
<evidence type="ECO:0000313" key="17">
    <source>
        <dbReference type="EMBL" id="CUO37821.1"/>
    </source>
</evidence>
<evidence type="ECO:0000256" key="4">
    <source>
        <dbReference type="ARBA" id="ARBA00022475"/>
    </source>
</evidence>
<protein>
    <recommendedName>
        <fullName evidence="3">histidine kinase</fullName>
        <ecNumber evidence="3">2.7.13.3</ecNumber>
    </recommendedName>
</protein>
<evidence type="ECO:0000256" key="3">
    <source>
        <dbReference type="ARBA" id="ARBA00012438"/>
    </source>
</evidence>
<evidence type="ECO:0000256" key="11">
    <source>
        <dbReference type="ARBA" id="ARBA00022989"/>
    </source>
</evidence>
<dbReference type="EC" id="2.7.13.3" evidence="3"/>
<evidence type="ECO:0000259" key="16">
    <source>
        <dbReference type="PROSITE" id="PS50109"/>
    </source>
</evidence>
<keyword evidence="5" id="KW-0597">Phosphoprotein</keyword>
<evidence type="ECO:0000256" key="8">
    <source>
        <dbReference type="ARBA" id="ARBA00022741"/>
    </source>
</evidence>
<dbReference type="SMART" id="SM00388">
    <property type="entry name" value="HisKA"/>
    <property type="match status" value="1"/>
</dbReference>
<evidence type="ECO:0000256" key="12">
    <source>
        <dbReference type="ARBA" id="ARBA00023012"/>
    </source>
</evidence>
<dbReference type="Gene3D" id="3.30.565.10">
    <property type="entry name" value="Histidine kinase-like ATPase, C-terminal domain"/>
    <property type="match status" value="1"/>
</dbReference>
<comment type="catalytic activity">
    <reaction evidence="1">
        <text>ATP + protein L-histidine = ADP + protein N-phospho-L-histidine.</text>
        <dbReference type="EC" id="2.7.13.3"/>
    </reaction>
</comment>
<evidence type="ECO:0000256" key="1">
    <source>
        <dbReference type="ARBA" id="ARBA00000085"/>
    </source>
</evidence>
<feature type="region of interest" description="Disordered" evidence="14">
    <location>
        <begin position="86"/>
        <end position="114"/>
    </location>
</feature>
<keyword evidence="13 15" id="KW-0472">Membrane</keyword>
<dbReference type="SUPFAM" id="SSF55874">
    <property type="entry name" value="ATPase domain of HSP90 chaperone/DNA topoisomerase II/histidine kinase"/>
    <property type="match status" value="1"/>
</dbReference>
<feature type="transmembrane region" description="Helical" evidence="15">
    <location>
        <begin position="15"/>
        <end position="34"/>
    </location>
</feature>
<feature type="transmembrane region" description="Helical" evidence="15">
    <location>
        <begin position="187"/>
        <end position="206"/>
    </location>
</feature>
<dbReference type="GO" id="GO:0000155">
    <property type="term" value="F:phosphorelay sensor kinase activity"/>
    <property type="evidence" value="ECO:0007669"/>
    <property type="project" value="InterPro"/>
</dbReference>
<evidence type="ECO:0000256" key="14">
    <source>
        <dbReference type="SAM" id="MobiDB-lite"/>
    </source>
</evidence>
<keyword evidence="4" id="KW-1003">Cell membrane</keyword>
<evidence type="ECO:0000256" key="10">
    <source>
        <dbReference type="ARBA" id="ARBA00022840"/>
    </source>
</evidence>
<keyword evidence="12" id="KW-0902">Two-component regulatory system</keyword>
<dbReference type="Gene3D" id="1.10.287.130">
    <property type="match status" value="1"/>
</dbReference>
<feature type="domain" description="Histidine kinase" evidence="16">
    <location>
        <begin position="361"/>
        <end position="574"/>
    </location>
</feature>
<dbReference type="GO" id="GO:0005886">
    <property type="term" value="C:plasma membrane"/>
    <property type="evidence" value="ECO:0007669"/>
    <property type="project" value="UniProtKB-SubCell"/>
</dbReference>
<keyword evidence="8" id="KW-0547">Nucleotide-binding</keyword>
<dbReference type="InterPro" id="IPR036890">
    <property type="entry name" value="HATPase_C_sf"/>
</dbReference>
<dbReference type="PANTHER" id="PTHR45528:SF1">
    <property type="entry name" value="SENSOR HISTIDINE KINASE CPXA"/>
    <property type="match status" value="1"/>
</dbReference>
<accession>A0A174EJK6</accession>
<evidence type="ECO:0000256" key="9">
    <source>
        <dbReference type="ARBA" id="ARBA00022777"/>
    </source>
</evidence>
<evidence type="ECO:0000313" key="18">
    <source>
        <dbReference type="Proteomes" id="UP000095706"/>
    </source>
</evidence>
<dbReference type="InterPro" id="IPR003594">
    <property type="entry name" value="HATPase_dom"/>
</dbReference>
<dbReference type="PANTHER" id="PTHR45528">
    <property type="entry name" value="SENSOR HISTIDINE KINASE CPXA"/>
    <property type="match status" value="1"/>
</dbReference>
<evidence type="ECO:0000256" key="5">
    <source>
        <dbReference type="ARBA" id="ARBA00022553"/>
    </source>
</evidence>
<evidence type="ECO:0000256" key="7">
    <source>
        <dbReference type="ARBA" id="ARBA00022692"/>
    </source>
</evidence>
<keyword evidence="9 17" id="KW-0418">Kinase</keyword>